<gene>
    <name evidence="7" type="ORF">PG994_007202</name>
</gene>
<dbReference type="EMBL" id="JAQQWL010000007">
    <property type="protein sequence ID" value="KAK8064564.1"/>
    <property type="molecule type" value="Genomic_DNA"/>
</dbReference>
<sequence length="378" mass="41662">MLQSASFLLSASWLRYDATYSASVTCWLQGWLAMTGKLAASFCLLFASGLTYVTIVRGYRASSRALYISIAVVWLATYALGGAGVAITHNGRAKGGWFTWSNGWCWINPDYRQRRFWLGYFWIFLSVWLTMLIYGAIFATMLRRKKLSWRHMPDLEDQDSDNQNQRGPRARKQPPRPSGHHPVFLVYPVIYLIVTGPLATGRMLTMAGYDVSMGFYLFAGTMSAMHGFLNVVLWSTCILFMGQKQQEELGLDRFMRTPKERTYGNMVWIQGGTGPVVGDGCGGGSGGDSGERRGSWVQRLFGGGGGQTLWRNQTTAKVRLWGAGAGVDSSSQHSLNRQTTGPGESGGVNGEISEMQILTTVTIETAGNNMGQSKNLDS</sequence>
<organism evidence="7 8">
    <name type="scientific">Apiospora phragmitis</name>
    <dbReference type="NCBI Taxonomy" id="2905665"/>
    <lineage>
        <taxon>Eukaryota</taxon>
        <taxon>Fungi</taxon>
        <taxon>Dikarya</taxon>
        <taxon>Ascomycota</taxon>
        <taxon>Pezizomycotina</taxon>
        <taxon>Sordariomycetes</taxon>
        <taxon>Xylariomycetidae</taxon>
        <taxon>Amphisphaeriales</taxon>
        <taxon>Apiosporaceae</taxon>
        <taxon>Apiospora</taxon>
    </lineage>
</organism>
<accession>A0ABR1V3A5</accession>
<evidence type="ECO:0000256" key="1">
    <source>
        <dbReference type="ARBA" id="ARBA00004141"/>
    </source>
</evidence>
<evidence type="ECO:0000256" key="6">
    <source>
        <dbReference type="SAM" id="Phobius"/>
    </source>
</evidence>
<dbReference type="RefSeq" id="XP_066715553.1">
    <property type="nucleotide sequence ID" value="XM_066858611.1"/>
</dbReference>
<dbReference type="GeneID" id="92091674"/>
<dbReference type="PANTHER" id="PTHR23112">
    <property type="entry name" value="G PROTEIN-COUPLED RECEPTOR 157-RELATED"/>
    <property type="match status" value="1"/>
</dbReference>
<keyword evidence="3 6" id="KW-1133">Transmembrane helix</keyword>
<dbReference type="PANTHER" id="PTHR23112:SF37">
    <property type="entry name" value="G PROTEIN-COUPLED RECEPTOR GPR1"/>
    <property type="match status" value="1"/>
</dbReference>
<protein>
    <recommendedName>
        <fullName evidence="9">Glucose receptor Git3 N-terminal domain-containing protein</fullName>
    </recommendedName>
</protein>
<feature type="region of interest" description="Disordered" evidence="5">
    <location>
        <begin position="326"/>
        <end position="350"/>
    </location>
</feature>
<feature type="transmembrane region" description="Helical" evidence="6">
    <location>
        <begin position="184"/>
        <end position="204"/>
    </location>
</feature>
<keyword evidence="4 6" id="KW-0472">Membrane</keyword>
<feature type="region of interest" description="Disordered" evidence="5">
    <location>
        <begin position="155"/>
        <end position="179"/>
    </location>
</feature>
<dbReference type="SUPFAM" id="SSF81321">
    <property type="entry name" value="Family A G protein-coupled receptor-like"/>
    <property type="match status" value="1"/>
</dbReference>
<comment type="subcellular location">
    <subcellularLocation>
        <location evidence="1">Membrane</location>
        <topology evidence="1">Multi-pass membrane protein</topology>
    </subcellularLocation>
</comment>
<comment type="caution">
    <text evidence="7">The sequence shown here is derived from an EMBL/GenBank/DDBJ whole genome shotgun (WGS) entry which is preliminary data.</text>
</comment>
<feature type="transmembrane region" description="Helical" evidence="6">
    <location>
        <begin position="31"/>
        <end position="53"/>
    </location>
</feature>
<evidence type="ECO:0000256" key="5">
    <source>
        <dbReference type="SAM" id="MobiDB-lite"/>
    </source>
</evidence>
<keyword evidence="2 6" id="KW-0812">Transmembrane</keyword>
<evidence type="ECO:0000256" key="4">
    <source>
        <dbReference type="ARBA" id="ARBA00023136"/>
    </source>
</evidence>
<reference evidence="7 8" key="1">
    <citation type="submission" date="2023-01" db="EMBL/GenBank/DDBJ databases">
        <title>Analysis of 21 Apiospora genomes using comparative genomics revels a genus with tremendous synthesis potential of carbohydrate active enzymes and secondary metabolites.</title>
        <authorList>
            <person name="Sorensen T."/>
        </authorList>
    </citation>
    <scope>NUCLEOTIDE SEQUENCE [LARGE SCALE GENOMIC DNA]</scope>
    <source>
        <strain evidence="7 8">CBS 135458</strain>
    </source>
</reference>
<dbReference type="Proteomes" id="UP001480595">
    <property type="component" value="Unassembled WGS sequence"/>
</dbReference>
<feature type="transmembrane region" description="Helical" evidence="6">
    <location>
        <begin position="216"/>
        <end position="241"/>
    </location>
</feature>
<evidence type="ECO:0008006" key="9">
    <source>
        <dbReference type="Google" id="ProtNLM"/>
    </source>
</evidence>
<name>A0ABR1V3A5_9PEZI</name>
<dbReference type="Gene3D" id="1.20.1070.10">
    <property type="entry name" value="Rhodopsin 7-helix transmembrane proteins"/>
    <property type="match status" value="1"/>
</dbReference>
<keyword evidence="8" id="KW-1185">Reference proteome</keyword>
<evidence type="ECO:0000256" key="3">
    <source>
        <dbReference type="ARBA" id="ARBA00022989"/>
    </source>
</evidence>
<evidence type="ECO:0000256" key="2">
    <source>
        <dbReference type="ARBA" id="ARBA00022692"/>
    </source>
</evidence>
<evidence type="ECO:0000313" key="7">
    <source>
        <dbReference type="EMBL" id="KAK8064564.1"/>
    </source>
</evidence>
<feature type="transmembrane region" description="Helical" evidence="6">
    <location>
        <begin position="65"/>
        <end position="87"/>
    </location>
</feature>
<feature type="transmembrane region" description="Helical" evidence="6">
    <location>
        <begin position="120"/>
        <end position="142"/>
    </location>
</feature>
<evidence type="ECO:0000313" key="8">
    <source>
        <dbReference type="Proteomes" id="UP001480595"/>
    </source>
</evidence>
<proteinExistence type="predicted"/>
<feature type="compositionally biased region" description="Polar residues" evidence="5">
    <location>
        <begin position="328"/>
        <end position="342"/>
    </location>
</feature>